<proteinExistence type="predicted"/>
<reference evidence="2" key="2">
    <citation type="submission" date="2020-09" db="EMBL/GenBank/DDBJ databases">
        <authorList>
            <person name="Sun Q."/>
            <person name="Zhou Y."/>
        </authorList>
    </citation>
    <scope>NUCLEOTIDE SEQUENCE</scope>
    <source>
        <strain evidence="2">CGMCC 4.7403</strain>
    </source>
</reference>
<dbReference type="Proteomes" id="UP000603227">
    <property type="component" value="Unassembled WGS sequence"/>
</dbReference>
<evidence type="ECO:0000313" key="3">
    <source>
        <dbReference type="Proteomes" id="UP000603227"/>
    </source>
</evidence>
<evidence type="ECO:0000313" key="2">
    <source>
        <dbReference type="EMBL" id="GHE32128.1"/>
    </source>
</evidence>
<gene>
    <name evidence="2" type="ORF">GCM10017771_48760</name>
</gene>
<organism evidence="2 3">
    <name type="scientific">Streptomyces capitiformicae</name>
    <dbReference type="NCBI Taxonomy" id="2014920"/>
    <lineage>
        <taxon>Bacteria</taxon>
        <taxon>Bacillati</taxon>
        <taxon>Actinomycetota</taxon>
        <taxon>Actinomycetes</taxon>
        <taxon>Kitasatosporales</taxon>
        <taxon>Streptomycetaceae</taxon>
        <taxon>Streptomyces</taxon>
    </lineage>
</organism>
<dbReference type="InterPro" id="IPR001574">
    <property type="entry name" value="Ribosome_inactivat_prot"/>
</dbReference>
<reference evidence="2" key="1">
    <citation type="journal article" date="2014" name="Int. J. Syst. Evol. Microbiol.">
        <title>Complete genome sequence of Corynebacterium casei LMG S-19264T (=DSM 44701T), isolated from a smear-ripened cheese.</title>
        <authorList>
            <consortium name="US DOE Joint Genome Institute (JGI-PGF)"/>
            <person name="Walter F."/>
            <person name="Albersmeier A."/>
            <person name="Kalinowski J."/>
            <person name="Ruckert C."/>
        </authorList>
    </citation>
    <scope>NUCLEOTIDE SEQUENCE</scope>
    <source>
        <strain evidence="2">CGMCC 4.7403</strain>
    </source>
</reference>
<feature type="region of interest" description="Disordered" evidence="1">
    <location>
        <begin position="1"/>
        <end position="20"/>
    </location>
</feature>
<accession>A0A918Z0F0</accession>
<dbReference type="GO" id="GO:0030598">
    <property type="term" value="F:rRNA N-glycosylase activity"/>
    <property type="evidence" value="ECO:0007669"/>
    <property type="project" value="InterPro"/>
</dbReference>
<protein>
    <recommendedName>
        <fullName evidence="4">Ribosome inactivating protein</fullName>
    </recommendedName>
</protein>
<name>A0A918Z0F0_9ACTN</name>
<dbReference type="Gene3D" id="3.40.420.10">
    <property type="entry name" value="Ricin (A subunit), domain 1"/>
    <property type="match status" value="1"/>
</dbReference>
<dbReference type="RefSeq" id="WP_189784570.1">
    <property type="nucleotide sequence ID" value="NZ_BNAT01000017.1"/>
</dbReference>
<evidence type="ECO:0008006" key="4">
    <source>
        <dbReference type="Google" id="ProtNLM"/>
    </source>
</evidence>
<dbReference type="GO" id="GO:0017148">
    <property type="term" value="P:negative regulation of translation"/>
    <property type="evidence" value="ECO:0007669"/>
    <property type="project" value="InterPro"/>
</dbReference>
<dbReference type="InterPro" id="IPR036041">
    <property type="entry name" value="Ribosome-inact_prot_sf"/>
</dbReference>
<dbReference type="Pfam" id="PF00161">
    <property type="entry name" value="RIP"/>
    <property type="match status" value="1"/>
</dbReference>
<dbReference type="InterPro" id="IPR016138">
    <property type="entry name" value="Ribosome_inactivat_prot_sub1"/>
</dbReference>
<keyword evidence="3" id="KW-1185">Reference proteome</keyword>
<dbReference type="AlphaFoldDB" id="A0A918Z0F0"/>
<dbReference type="EMBL" id="BNAT01000017">
    <property type="protein sequence ID" value="GHE32128.1"/>
    <property type="molecule type" value="Genomic_DNA"/>
</dbReference>
<evidence type="ECO:0000256" key="1">
    <source>
        <dbReference type="SAM" id="MobiDB-lite"/>
    </source>
</evidence>
<dbReference type="SUPFAM" id="SSF56371">
    <property type="entry name" value="Ribosome inactivating proteins (RIP)"/>
    <property type="match status" value="1"/>
</dbReference>
<sequence>MTESSPLHPGMSSGKARGAHRKRRMQSILIALAVAALVGAFLAMAPQSQNKAAAIDDAGDISWDMSGGTSAYNAMIEAVRQRATRRGPDQGSSTLREGMLRTNPANTDLFSIDVTNRNVGQSSTAPVGFRLLMRASDLFIVGWLVATPQGEEHVFFLKGDDTGYRGQTGRATFHEADFGGGYPALEKTAGRSRIGQVANVAAWETNFRNMIATVAGESDQQTVAQALLLFIPAIAEAARFDPIQASFAPTFQNANSHTITPAEGELMVDWSKASKQALASLDTGAAVNFRIDDPQTPGVDFEATTIQTLAAILAICLISAL</sequence>
<comment type="caution">
    <text evidence="2">The sequence shown here is derived from an EMBL/GenBank/DDBJ whole genome shotgun (WGS) entry which is preliminary data.</text>
</comment>